<evidence type="ECO:0000313" key="2">
    <source>
        <dbReference type="Proteomes" id="UP000695562"/>
    </source>
</evidence>
<comment type="caution">
    <text evidence="1">The sequence shown here is derived from an EMBL/GenBank/DDBJ whole genome shotgun (WGS) entry which is preliminary data.</text>
</comment>
<organism evidence="1 2">
    <name type="scientific">Polysphondylium violaceum</name>
    <dbReference type="NCBI Taxonomy" id="133409"/>
    <lineage>
        <taxon>Eukaryota</taxon>
        <taxon>Amoebozoa</taxon>
        <taxon>Evosea</taxon>
        <taxon>Eumycetozoa</taxon>
        <taxon>Dictyostelia</taxon>
        <taxon>Dictyosteliales</taxon>
        <taxon>Dictyosteliaceae</taxon>
        <taxon>Polysphondylium</taxon>
    </lineage>
</organism>
<dbReference type="AlphaFoldDB" id="A0A8J4PJZ3"/>
<reference evidence="1" key="1">
    <citation type="submission" date="2020-01" db="EMBL/GenBank/DDBJ databases">
        <title>Development of genomics and gene disruption for Polysphondylium violaceum indicates a role for the polyketide synthase stlB in stalk morphogenesis.</title>
        <authorList>
            <person name="Narita B."/>
            <person name="Kawabe Y."/>
            <person name="Kin K."/>
            <person name="Saito T."/>
            <person name="Gibbs R."/>
            <person name="Kuspa A."/>
            <person name="Muzny D."/>
            <person name="Queller D."/>
            <person name="Richards S."/>
            <person name="Strassman J."/>
            <person name="Sucgang R."/>
            <person name="Worley K."/>
            <person name="Schaap P."/>
        </authorList>
    </citation>
    <scope>NUCLEOTIDE SEQUENCE</scope>
    <source>
        <strain evidence="1">QSvi11</strain>
    </source>
</reference>
<gene>
    <name evidence="1" type="ORF">CYY_010147</name>
</gene>
<evidence type="ECO:0008006" key="3">
    <source>
        <dbReference type="Google" id="ProtNLM"/>
    </source>
</evidence>
<dbReference type="PANTHER" id="PTHR31635:SF196">
    <property type="entry name" value="REVERSE TRANSCRIPTASE DOMAIN-CONTAINING PROTEIN-RELATED"/>
    <property type="match status" value="1"/>
</dbReference>
<name>A0A8J4PJZ3_9MYCE</name>
<dbReference type="PANTHER" id="PTHR31635">
    <property type="entry name" value="REVERSE TRANSCRIPTASE DOMAIN-CONTAINING PROTEIN-RELATED"/>
    <property type="match status" value="1"/>
</dbReference>
<dbReference type="Proteomes" id="UP000695562">
    <property type="component" value="Unassembled WGS sequence"/>
</dbReference>
<proteinExistence type="predicted"/>
<dbReference type="OrthoDB" id="19433at2759"/>
<evidence type="ECO:0000313" key="1">
    <source>
        <dbReference type="EMBL" id="KAF2068529.1"/>
    </source>
</evidence>
<dbReference type="EMBL" id="AJWJ01000945">
    <property type="protein sequence ID" value="KAF2068529.1"/>
    <property type="molecule type" value="Genomic_DNA"/>
</dbReference>
<protein>
    <recommendedName>
        <fullName evidence="3">Reverse transcriptase domain-containing protein</fullName>
    </recommendedName>
</protein>
<accession>A0A8J4PJZ3</accession>
<sequence>MDMIKGSTIKLQVNGKLTKPFPVETGIKQGDPISPTLFVIVVESLASAINSDQELKGIPLSLNNPNLKNFLKSYILLMKDTLVSIFAIKLSLHKCRSKTT</sequence>
<keyword evidence="2" id="KW-1185">Reference proteome</keyword>